<dbReference type="PANTHER" id="PTHR43434">
    <property type="entry name" value="PHOSPHOGLYCOLATE PHOSPHATASE"/>
    <property type="match status" value="1"/>
</dbReference>
<comment type="similarity">
    <text evidence="3">Belongs to the HAD-like hydrolase superfamily. CbbY/CbbZ/Gph/YieH family.</text>
</comment>
<dbReference type="InterPro" id="IPR023214">
    <property type="entry name" value="HAD_sf"/>
</dbReference>
<dbReference type="AlphaFoldDB" id="A0A2P7AKH8"/>
<dbReference type="PRINTS" id="PR00413">
    <property type="entry name" value="HADHALOGNASE"/>
</dbReference>
<dbReference type="EC" id="3.1.3.18" evidence="4"/>
<gene>
    <name evidence="5" type="primary">gph</name>
    <name evidence="5" type="ORF">CU100_26430</name>
</gene>
<dbReference type="Gene3D" id="1.10.150.240">
    <property type="entry name" value="Putative phosphatase, domain 2"/>
    <property type="match status" value="1"/>
</dbReference>
<dbReference type="InterPro" id="IPR041492">
    <property type="entry name" value="HAD_2"/>
</dbReference>
<comment type="caution">
    <text evidence="5">The sequence shown here is derived from an EMBL/GenBank/DDBJ whole genome shotgun (WGS) entry which is preliminary data.</text>
</comment>
<dbReference type="Gene3D" id="3.40.50.1000">
    <property type="entry name" value="HAD superfamily/HAD-like"/>
    <property type="match status" value="1"/>
</dbReference>
<name>A0A2P7AKH8_9HYPH</name>
<evidence type="ECO:0000313" key="5">
    <source>
        <dbReference type="EMBL" id="PSH54704.1"/>
    </source>
</evidence>
<accession>A0A2P7AKH8</accession>
<dbReference type="InterPro" id="IPR036412">
    <property type="entry name" value="HAD-like_sf"/>
</dbReference>
<evidence type="ECO:0000256" key="2">
    <source>
        <dbReference type="ARBA" id="ARBA00004818"/>
    </source>
</evidence>
<comment type="catalytic activity">
    <reaction evidence="1">
        <text>2-phosphoglycolate + H2O = glycolate + phosphate</text>
        <dbReference type="Rhea" id="RHEA:14369"/>
        <dbReference type="ChEBI" id="CHEBI:15377"/>
        <dbReference type="ChEBI" id="CHEBI:29805"/>
        <dbReference type="ChEBI" id="CHEBI:43474"/>
        <dbReference type="ChEBI" id="CHEBI:58033"/>
        <dbReference type="EC" id="3.1.3.18"/>
    </reaction>
</comment>
<dbReference type="SFLD" id="SFLDS00003">
    <property type="entry name" value="Haloacid_Dehalogenase"/>
    <property type="match status" value="1"/>
</dbReference>
<organism evidence="5 6">
    <name type="scientific">Phyllobacterium endophyticum</name>
    <dbReference type="NCBI Taxonomy" id="1149773"/>
    <lineage>
        <taxon>Bacteria</taxon>
        <taxon>Pseudomonadati</taxon>
        <taxon>Pseudomonadota</taxon>
        <taxon>Alphaproteobacteria</taxon>
        <taxon>Hyphomicrobiales</taxon>
        <taxon>Phyllobacteriaceae</taxon>
        <taxon>Phyllobacterium</taxon>
    </lineage>
</organism>
<dbReference type="NCBIfam" id="TIGR01549">
    <property type="entry name" value="HAD-SF-IA-v1"/>
    <property type="match status" value="1"/>
</dbReference>
<dbReference type="SUPFAM" id="SSF56784">
    <property type="entry name" value="HAD-like"/>
    <property type="match status" value="1"/>
</dbReference>
<dbReference type="PANTHER" id="PTHR43434:SF1">
    <property type="entry name" value="PHOSPHOGLYCOLATE PHOSPHATASE"/>
    <property type="match status" value="1"/>
</dbReference>
<dbReference type="EMBL" id="PGGN01000008">
    <property type="protein sequence ID" value="PSH54704.1"/>
    <property type="molecule type" value="Genomic_DNA"/>
</dbReference>
<dbReference type="InterPro" id="IPR023198">
    <property type="entry name" value="PGP-like_dom2"/>
</dbReference>
<dbReference type="SFLD" id="SFLDG01129">
    <property type="entry name" value="C1.5:_HAD__Beta-PGM__Phosphata"/>
    <property type="match status" value="1"/>
</dbReference>
<dbReference type="Proteomes" id="UP000241158">
    <property type="component" value="Unassembled WGS sequence"/>
</dbReference>
<evidence type="ECO:0000256" key="1">
    <source>
        <dbReference type="ARBA" id="ARBA00000830"/>
    </source>
</evidence>
<dbReference type="Pfam" id="PF13419">
    <property type="entry name" value="HAD_2"/>
    <property type="match status" value="1"/>
</dbReference>
<dbReference type="InterPro" id="IPR006439">
    <property type="entry name" value="HAD-SF_hydro_IA"/>
</dbReference>
<dbReference type="InterPro" id="IPR050155">
    <property type="entry name" value="HAD-like_hydrolase_sf"/>
</dbReference>
<protein>
    <recommendedName>
        <fullName evidence="4">phosphoglycolate phosphatase</fullName>
        <ecNumber evidence="4">3.1.3.18</ecNumber>
    </recommendedName>
</protein>
<reference evidence="6" key="1">
    <citation type="submission" date="2017-11" db="EMBL/GenBank/DDBJ databases">
        <authorList>
            <person name="Kuznetsova I."/>
            <person name="Sazanova A."/>
            <person name="Chirak E."/>
            <person name="Safronova V."/>
            <person name="Willems A."/>
        </authorList>
    </citation>
    <scope>NUCLEOTIDE SEQUENCE [LARGE SCALE GENOMIC DNA]</scope>
    <source>
        <strain evidence="6">PEPV15</strain>
    </source>
</reference>
<dbReference type="GO" id="GO:0006281">
    <property type="term" value="P:DNA repair"/>
    <property type="evidence" value="ECO:0007669"/>
    <property type="project" value="TreeGrafter"/>
</dbReference>
<proteinExistence type="inferred from homology"/>
<dbReference type="GO" id="GO:0008967">
    <property type="term" value="F:phosphoglycolate phosphatase activity"/>
    <property type="evidence" value="ECO:0007669"/>
    <property type="project" value="UniProtKB-EC"/>
</dbReference>
<evidence type="ECO:0000313" key="6">
    <source>
        <dbReference type="Proteomes" id="UP000241158"/>
    </source>
</evidence>
<dbReference type="OrthoDB" id="9793014at2"/>
<sequence length="230" mass="24873">MKQYSALIFDLDGTLIDSAPDIAAAVNVYMASKGWPELDANYVESFIGNGPRRLLLDIFIDKGLPSDDATVNTAVKSYIDNYTREPANRTRFFPHVREDLHALHAAGFRLGICTNKPHALTQQILAILGLDKLIEVALGADAVPACKPDPRHLLAVAEQMGLPEGAWAYVGDTNIDKATAGAIDAPFFVVPWGTGASVEVVPQQRLNRIADLIAYVMESKESSSARGKIA</sequence>
<comment type="pathway">
    <text evidence="2">Organic acid metabolism; glycolate biosynthesis; glycolate from 2-phosphoglycolate: step 1/1.</text>
</comment>
<evidence type="ECO:0000256" key="4">
    <source>
        <dbReference type="ARBA" id="ARBA00013078"/>
    </source>
</evidence>
<evidence type="ECO:0000256" key="3">
    <source>
        <dbReference type="ARBA" id="ARBA00006171"/>
    </source>
</evidence>
<dbReference type="RefSeq" id="WP_106719608.1">
    <property type="nucleotide sequence ID" value="NZ_JACHXT010000003.1"/>
</dbReference>
<keyword evidence="6" id="KW-1185">Reference proteome</keyword>
<dbReference type="GO" id="GO:0005829">
    <property type="term" value="C:cytosol"/>
    <property type="evidence" value="ECO:0007669"/>
    <property type="project" value="TreeGrafter"/>
</dbReference>